<evidence type="ECO:0000256" key="4">
    <source>
        <dbReference type="ARBA" id="ARBA00022771"/>
    </source>
</evidence>
<evidence type="ECO:0000256" key="1">
    <source>
        <dbReference type="ARBA" id="ARBA00004123"/>
    </source>
</evidence>
<evidence type="ECO:0000256" key="8">
    <source>
        <dbReference type="SAM" id="MobiDB-lite"/>
    </source>
</evidence>
<dbReference type="Pfam" id="PF00096">
    <property type="entry name" value="zf-C2H2"/>
    <property type="match status" value="2"/>
</dbReference>
<evidence type="ECO:0000256" key="6">
    <source>
        <dbReference type="ARBA" id="ARBA00023242"/>
    </source>
</evidence>
<evidence type="ECO:0000313" key="10">
    <source>
        <dbReference type="EMBL" id="CAH2350808.1"/>
    </source>
</evidence>
<organism evidence="10 11">
    <name type="scientific">[Candida] railenensis</name>
    <dbReference type="NCBI Taxonomy" id="45579"/>
    <lineage>
        <taxon>Eukaryota</taxon>
        <taxon>Fungi</taxon>
        <taxon>Dikarya</taxon>
        <taxon>Ascomycota</taxon>
        <taxon>Saccharomycotina</taxon>
        <taxon>Pichiomycetes</taxon>
        <taxon>Debaryomycetaceae</taxon>
        <taxon>Kurtzmaniella</taxon>
    </lineage>
</organism>
<dbReference type="Proteomes" id="UP000837801">
    <property type="component" value="Unassembled WGS sequence"/>
</dbReference>
<dbReference type="GO" id="GO:0000978">
    <property type="term" value="F:RNA polymerase II cis-regulatory region sequence-specific DNA binding"/>
    <property type="evidence" value="ECO:0007669"/>
    <property type="project" value="InterPro"/>
</dbReference>
<keyword evidence="5" id="KW-0862">Zinc</keyword>
<accession>A0A9P0VWC3</accession>
<dbReference type="SUPFAM" id="SSF57667">
    <property type="entry name" value="beta-beta-alpha zinc fingers"/>
    <property type="match status" value="1"/>
</dbReference>
<evidence type="ECO:0000256" key="3">
    <source>
        <dbReference type="ARBA" id="ARBA00022737"/>
    </source>
</evidence>
<name>A0A9P0VWC3_9ASCO</name>
<evidence type="ECO:0000256" key="5">
    <source>
        <dbReference type="ARBA" id="ARBA00022833"/>
    </source>
</evidence>
<proteinExistence type="predicted"/>
<dbReference type="PANTHER" id="PTHR40626:SF28">
    <property type="entry name" value="REGULATORY PROTEIN ADR1"/>
    <property type="match status" value="1"/>
</dbReference>
<keyword evidence="3" id="KW-0677">Repeat</keyword>
<feature type="compositionally biased region" description="Low complexity" evidence="8">
    <location>
        <begin position="154"/>
        <end position="164"/>
    </location>
</feature>
<comment type="subcellular location">
    <subcellularLocation>
        <location evidence="1">Nucleus</location>
    </subcellularLocation>
</comment>
<keyword evidence="2" id="KW-0479">Metal-binding</keyword>
<dbReference type="InterPro" id="IPR013087">
    <property type="entry name" value="Znf_C2H2_type"/>
</dbReference>
<feature type="domain" description="C2H2-type" evidence="9">
    <location>
        <begin position="32"/>
        <end position="60"/>
    </location>
</feature>
<evidence type="ECO:0000259" key="9">
    <source>
        <dbReference type="PROSITE" id="PS50157"/>
    </source>
</evidence>
<dbReference type="GO" id="GO:0000785">
    <property type="term" value="C:chromatin"/>
    <property type="evidence" value="ECO:0007669"/>
    <property type="project" value="TreeGrafter"/>
</dbReference>
<dbReference type="Gene3D" id="3.30.160.60">
    <property type="entry name" value="Classic Zinc Finger"/>
    <property type="match status" value="2"/>
</dbReference>
<protein>
    <submittedName>
        <fullName evidence="10">Transcriptional regulator of yeast form adherence 4</fullName>
    </submittedName>
</protein>
<dbReference type="GO" id="GO:0005634">
    <property type="term" value="C:nucleus"/>
    <property type="evidence" value="ECO:0007669"/>
    <property type="project" value="UniProtKB-SubCell"/>
</dbReference>
<feature type="region of interest" description="Disordered" evidence="8">
    <location>
        <begin position="84"/>
        <end position="187"/>
    </location>
</feature>
<evidence type="ECO:0000256" key="7">
    <source>
        <dbReference type="PROSITE-ProRule" id="PRU00042"/>
    </source>
</evidence>
<sequence>MSSIKKIIDSDQPVDDHANYGSRTASGNARLFNCKQCNRAFTREEHLTRHTLSTHNKLKPFVCGICHRPFSRRDLLLRHAKNLHQGSERAVSRIRKSYKRSAREDQRIGAGDDENDADNESEQSPPGLHPQLHHQLPLVQQVQGPDEEDDEQRSMSSSSSMSHHSQSEIPMQQSQYKHIPQSGAGHVQGEQIDGIRLQEGQIMAQGYDTPEKKRMKMSVNMLVS</sequence>
<dbReference type="OrthoDB" id="10018191at2759"/>
<comment type="caution">
    <text evidence="10">The sequence shown here is derived from an EMBL/GenBank/DDBJ whole genome shotgun (WGS) entry which is preliminary data.</text>
</comment>
<feature type="compositionally biased region" description="Acidic residues" evidence="8">
    <location>
        <begin position="111"/>
        <end position="121"/>
    </location>
</feature>
<dbReference type="GO" id="GO:0008270">
    <property type="term" value="F:zinc ion binding"/>
    <property type="evidence" value="ECO:0007669"/>
    <property type="project" value="UniProtKB-KW"/>
</dbReference>
<keyword evidence="6" id="KW-0539">Nucleus</keyword>
<gene>
    <name evidence="10" type="ORF">CLIB1423_02S05644</name>
</gene>
<reference evidence="10" key="1">
    <citation type="submission" date="2022-03" db="EMBL/GenBank/DDBJ databases">
        <authorList>
            <person name="Legras J.-L."/>
            <person name="Devillers H."/>
            <person name="Grondin C."/>
        </authorList>
    </citation>
    <scope>NUCLEOTIDE SEQUENCE</scope>
    <source>
        <strain evidence="10">CLIB 1423</strain>
    </source>
</reference>
<dbReference type="SMART" id="SM00355">
    <property type="entry name" value="ZnF_C2H2"/>
    <property type="match status" value="2"/>
</dbReference>
<dbReference type="PROSITE" id="PS00028">
    <property type="entry name" value="ZINC_FINGER_C2H2_1"/>
    <property type="match status" value="2"/>
</dbReference>
<evidence type="ECO:0000256" key="2">
    <source>
        <dbReference type="ARBA" id="ARBA00022723"/>
    </source>
</evidence>
<dbReference type="InterPro" id="IPR036236">
    <property type="entry name" value="Znf_C2H2_sf"/>
</dbReference>
<dbReference type="AlphaFoldDB" id="A0A9P0VWC3"/>
<dbReference type="EMBL" id="CAKXYY010000002">
    <property type="protein sequence ID" value="CAH2350808.1"/>
    <property type="molecule type" value="Genomic_DNA"/>
</dbReference>
<dbReference type="InterPro" id="IPR051059">
    <property type="entry name" value="VerF-like"/>
</dbReference>
<dbReference type="PROSITE" id="PS50157">
    <property type="entry name" value="ZINC_FINGER_C2H2_2"/>
    <property type="match status" value="2"/>
</dbReference>
<evidence type="ECO:0000313" key="11">
    <source>
        <dbReference type="Proteomes" id="UP000837801"/>
    </source>
</evidence>
<feature type="compositionally biased region" description="Low complexity" evidence="8">
    <location>
        <begin position="125"/>
        <end position="144"/>
    </location>
</feature>
<dbReference type="PANTHER" id="PTHR40626">
    <property type="entry name" value="MIP31509P"/>
    <property type="match status" value="1"/>
</dbReference>
<keyword evidence="4 7" id="KW-0863">Zinc-finger</keyword>
<dbReference type="GO" id="GO:0000981">
    <property type="term" value="F:DNA-binding transcription factor activity, RNA polymerase II-specific"/>
    <property type="evidence" value="ECO:0007669"/>
    <property type="project" value="InterPro"/>
</dbReference>
<feature type="domain" description="C2H2-type" evidence="9">
    <location>
        <begin position="61"/>
        <end position="89"/>
    </location>
</feature>
<keyword evidence="11" id="KW-1185">Reference proteome</keyword>